<dbReference type="NCBIfam" id="TIGR01814">
    <property type="entry name" value="kynureninase"/>
    <property type="match status" value="1"/>
</dbReference>
<evidence type="ECO:0000256" key="1">
    <source>
        <dbReference type="ARBA" id="ARBA00022642"/>
    </source>
</evidence>
<keyword evidence="8" id="KW-1185">Reference proteome</keyword>
<comment type="subunit">
    <text evidence="4 6">Homodimer.</text>
</comment>
<dbReference type="Gene3D" id="3.90.1150.10">
    <property type="entry name" value="Aspartate Aminotransferase, domain 1"/>
    <property type="match status" value="1"/>
</dbReference>
<feature type="binding site" evidence="4">
    <location>
        <begin position="139"/>
        <end position="142"/>
    </location>
    <ligand>
        <name>pyridoxal 5'-phosphate</name>
        <dbReference type="ChEBI" id="CHEBI:597326"/>
    </ligand>
</feature>
<dbReference type="Pfam" id="PF22580">
    <property type="entry name" value="KYNU_C"/>
    <property type="match status" value="1"/>
</dbReference>
<feature type="modified residue" description="N6-(pyridoxal phosphate)lysine" evidence="4">
    <location>
        <position position="246"/>
    </location>
</feature>
<evidence type="ECO:0000256" key="3">
    <source>
        <dbReference type="ARBA" id="ARBA00022898"/>
    </source>
</evidence>
<reference evidence="7 8" key="1">
    <citation type="submission" date="2023-08" db="EMBL/GenBank/DDBJ databases">
        <title>Complete genome sequence of Geobacillus thermodenitrificans K1041, a genetically tractable strain representative of the genus Geobacillus.</title>
        <authorList>
            <person name="Kani S."/>
            <person name="Suzuki H."/>
        </authorList>
    </citation>
    <scope>NUCLEOTIDE SEQUENCE [LARGE SCALE GENOMIC DNA]</scope>
    <source>
        <strain evidence="7 8">K1041</strain>
    </source>
</reference>
<feature type="binding site" evidence="4">
    <location>
        <position position="220"/>
    </location>
    <ligand>
        <name>pyridoxal 5'-phosphate</name>
        <dbReference type="ChEBI" id="CHEBI:597326"/>
    </ligand>
</feature>
<dbReference type="InterPro" id="IPR015421">
    <property type="entry name" value="PyrdxlP-dep_Trfase_major"/>
</dbReference>
<comment type="caution">
    <text evidence="4">Lacks conserved residue(s) required for the propagation of feature annotation.</text>
</comment>
<name>A0ABY9QCR5_GEOTD</name>
<organism evidence="7 8">
    <name type="scientific">Geobacillus thermodenitrificans</name>
    <dbReference type="NCBI Taxonomy" id="33940"/>
    <lineage>
        <taxon>Bacteria</taxon>
        <taxon>Bacillati</taxon>
        <taxon>Bacillota</taxon>
        <taxon>Bacilli</taxon>
        <taxon>Bacillales</taxon>
        <taxon>Anoxybacillaceae</taxon>
        <taxon>Geobacillus</taxon>
    </lineage>
</organism>
<feature type="binding site" evidence="4">
    <location>
        <position position="111"/>
    </location>
    <ligand>
        <name>pyridoxal 5'-phosphate</name>
        <dbReference type="ChEBI" id="CHEBI:597326"/>
    </ligand>
</feature>
<evidence type="ECO:0000256" key="5">
    <source>
        <dbReference type="NCBIfam" id="TIGR01814"/>
    </source>
</evidence>
<feature type="binding site" evidence="4">
    <location>
        <position position="112"/>
    </location>
    <ligand>
        <name>pyridoxal 5'-phosphate</name>
        <dbReference type="ChEBI" id="CHEBI:597326"/>
    </ligand>
</feature>
<keyword evidence="2 4" id="KW-0378">Hydrolase</keyword>
<proteinExistence type="inferred from homology"/>
<dbReference type="PIRSF" id="PIRSF038800">
    <property type="entry name" value="KYNU"/>
    <property type="match status" value="1"/>
</dbReference>
<evidence type="ECO:0000256" key="6">
    <source>
        <dbReference type="PIRNR" id="PIRNR038800"/>
    </source>
</evidence>
<dbReference type="EC" id="3.7.1.3" evidence="4 5"/>
<dbReference type="PANTHER" id="PTHR14084">
    <property type="entry name" value="KYNURENINASE"/>
    <property type="match status" value="1"/>
</dbReference>
<comment type="catalytic activity">
    <reaction evidence="6">
        <text>3-hydroxy-L-kynurenine + H2O = 3-hydroxyanthranilate + L-alanine + H(+)</text>
        <dbReference type="Rhea" id="RHEA:25143"/>
        <dbReference type="ChEBI" id="CHEBI:15377"/>
        <dbReference type="ChEBI" id="CHEBI:15378"/>
        <dbReference type="ChEBI" id="CHEBI:36559"/>
        <dbReference type="ChEBI" id="CHEBI:57972"/>
        <dbReference type="ChEBI" id="CHEBI:58125"/>
        <dbReference type="EC" id="3.7.1.3"/>
    </reaction>
</comment>
<evidence type="ECO:0000313" key="7">
    <source>
        <dbReference type="EMBL" id="WMV76026.1"/>
    </source>
</evidence>
<feature type="binding site" evidence="4">
    <location>
        <position position="223"/>
    </location>
    <ligand>
        <name>pyridoxal 5'-phosphate</name>
        <dbReference type="ChEBI" id="CHEBI:597326"/>
    </ligand>
</feature>
<dbReference type="Gene3D" id="3.40.640.10">
    <property type="entry name" value="Type I PLP-dependent aspartate aminotransferase-like (Major domain)"/>
    <property type="match status" value="1"/>
</dbReference>
<dbReference type="RefSeq" id="WP_236934324.1">
    <property type="nucleotide sequence ID" value="NZ_CP133461.1"/>
</dbReference>
<comment type="catalytic activity">
    <reaction evidence="4 6">
        <text>L-kynurenine + H2O = anthranilate + L-alanine + H(+)</text>
        <dbReference type="Rhea" id="RHEA:16813"/>
        <dbReference type="ChEBI" id="CHEBI:15377"/>
        <dbReference type="ChEBI" id="CHEBI:15378"/>
        <dbReference type="ChEBI" id="CHEBI:16567"/>
        <dbReference type="ChEBI" id="CHEBI:57959"/>
        <dbReference type="ChEBI" id="CHEBI:57972"/>
        <dbReference type="EC" id="3.7.1.3"/>
    </reaction>
</comment>
<keyword evidence="1 4" id="KW-0662">Pyridine nucleotide biosynthesis</keyword>
<dbReference type="GO" id="GO:0030429">
    <property type="term" value="F:kynureninase activity"/>
    <property type="evidence" value="ECO:0007669"/>
    <property type="project" value="UniProtKB-EC"/>
</dbReference>
<dbReference type="HAMAP" id="MF_01970">
    <property type="entry name" value="Kynureninase"/>
    <property type="match status" value="1"/>
</dbReference>
<feature type="binding site" evidence="4">
    <location>
        <position position="245"/>
    </location>
    <ligand>
        <name>pyridoxal 5'-phosphate</name>
        <dbReference type="ChEBI" id="CHEBI:597326"/>
    </ligand>
</feature>
<dbReference type="InterPro" id="IPR015424">
    <property type="entry name" value="PyrdxlP-dep_Trfase"/>
</dbReference>
<comment type="function">
    <text evidence="4 6">Catalyzes the cleavage of L-kynurenine (L-Kyn) and L-3-hydroxykynurenine (L-3OHKyn) into anthranilic acid (AA) and 3-hydroxyanthranilic acid (3-OHAA), respectively.</text>
</comment>
<sequence length="435" mass="49192">MEQEVIFVNSTALEPTLEFARKLDQEDPLRHFRDEFYLPPNSIYMDGNSLGLLSKRAEKTLFTILQDWKLLGIDGWTKGTYPWFDLSEKIGAMLAPLVGASPEEVIATGSTTINLHQLVSTFYQPEGKRTKILADELTFPSDIYALQSQLRIHGYDPSTHLIRVKSRDGRFLEEEDIIAAMSEDVALVVLPTVLYRSGQILDIQLLTDEAHKRGILIGFDACHSIGAIPHSFSEWGVDFAFWCNYKYMNGGPGCVAGLYVHRKHFGSAPGLAGWFGSKKDKQFDMEHTFTPSLTAGAYQIGTPHLLSLAPLIGSLEIFQEAGIERIRQKSLQLTNYFMYLIEQELSHFGFIIGNPKDDVRRGGHISLEHEEAARICKSLKENGVIPDFRAPNIIRLAPIALYTSYEEVWNVVQIMKKIMQEKQYKKFSNEREVVA</sequence>
<dbReference type="Proteomes" id="UP001297580">
    <property type="component" value="Chromosome"/>
</dbReference>
<dbReference type="InterPro" id="IPR010111">
    <property type="entry name" value="Kynureninase"/>
</dbReference>
<dbReference type="PANTHER" id="PTHR14084:SF0">
    <property type="entry name" value="KYNURENINASE"/>
    <property type="match status" value="1"/>
</dbReference>
<evidence type="ECO:0000256" key="4">
    <source>
        <dbReference type="HAMAP-Rule" id="MF_01970"/>
    </source>
</evidence>
<comment type="pathway">
    <text evidence="4 6">Cofactor biosynthesis; NAD(+) biosynthesis; quinolinate from L-kynurenine: step 2/3.</text>
</comment>
<comment type="similarity">
    <text evidence="4 6">Belongs to the kynureninase family.</text>
</comment>
<feature type="binding site" evidence="4">
    <location>
        <position position="274"/>
    </location>
    <ligand>
        <name>pyridoxal 5'-phosphate</name>
        <dbReference type="ChEBI" id="CHEBI:597326"/>
    </ligand>
</feature>
<keyword evidence="3 4" id="KW-0663">Pyridoxal phosphate</keyword>
<evidence type="ECO:0000313" key="8">
    <source>
        <dbReference type="Proteomes" id="UP001297580"/>
    </source>
</evidence>
<dbReference type="SUPFAM" id="SSF53383">
    <property type="entry name" value="PLP-dependent transferases"/>
    <property type="match status" value="1"/>
</dbReference>
<gene>
    <name evidence="4 7" type="primary">kynU</name>
    <name evidence="7" type="ORF">HSX42_17730</name>
</gene>
<feature type="binding site" evidence="4">
    <location>
        <position position="302"/>
    </location>
    <ligand>
        <name>pyridoxal 5'-phosphate</name>
        <dbReference type="ChEBI" id="CHEBI:597326"/>
    </ligand>
</feature>
<comment type="pathway">
    <text evidence="4 6">Amino-acid degradation; L-kynurenine degradation; L-alanine and anthranilate from L-kynurenine: step 1/1.</text>
</comment>
<dbReference type="InterPro" id="IPR015422">
    <property type="entry name" value="PyrdxlP-dep_Trfase_small"/>
</dbReference>
<protein>
    <recommendedName>
        <fullName evidence="4 5">Kynureninase</fullName>
        <ecNumber evidence="4 5">3.7.1.3</ecNumber>
    </recommendedName>
    <alternativeName>
        <fullName evidence="4">L-kynurenine hydrolase</fullName>
    </alternativeName>
</protein>
<evidence type="ECO:0000256" key="2">
    <source>
        <dbReference type="ARBA" id="ARBA00022801"/>
    </source>
</evidence>
<dbReference type="EMBL" id="CP133461">
    <property type="protein sequence ID" value="WMV76026.1"/>
    <property type="molecule type" value="Genomic_DNA"/>
</dbReference>
<accession>A0ABY9QCR5</accession>
<comment type="cofactor">
    <cofactor evidence="4 6">
        <name>pyridoxal 5'-phosphate</name>
        <dbReference type="ChEBI" id="CHEBI:597326"/>
    </cofactor>
</comment>